<sequence>MFCDFKTFFVNAMHCSTSACLCGALQTWLLPQMQNDNPDLASPVNWFRSVAAESAHAGNTLPCQRGGKNYARVESVGLFVNLAWPSCESFPQLVQAGIFLSHCVFCFVAVDDRSDADALPSAYMYTCIFCEKYGYLDVEL</sequence>
<accession>A0ABD0M3C2</accession>
<dbReference type="EMBL" id="JACVVK020000009">
    <property type="protein sequence ID" value="KAK7505858.1"/>
    <property type="molecule type" value="Genomic_DNA"/>
</dbReference>
<gene>
    <name evidence="1" type="ORF">BaRGS_00003129</name>
</gene>
<proteinExistence type="predicted"/>
<reference evidence="1 2" key="1">
    <citation type="journal article" date="2023" name="Sci. Data">
        <title>Genome assembly of the Korean intertidal mud-creeper Batillaria attramentaria.</title>
        <authorList>
            <person name="Patra A.K."/>
            <person name="Ho P.T."/>
            <person name="Jun S."/>
            <person name="Lee S.J."/>
            <person name="Kim Y."/>
            <person name="Won Y.J."/>
        </authorList>
    </citation>
    <scope>NUCLEOTIDE SEQUENCE [LARGE SCALE GENOMIC DNA]</scope>
    <source>
        <strain evidence="1">Wonlab-2016</strain>
    </source>
</reference>
<dbReference type="AlphaFoldDB" id="A0ABD0M3C2"/>
<keyword evidence="2" id="KW-1185">Reference proteome</keyword>
<comment type="caution">
    <text evidence="1">The sequence shown here is derived from an EMBL/GenBank/DDBJ whole genome shotgun (WGS) entry which is preliminary data.</text>
</comment>
<dbReference type="Proteomes" id="UP001519460">
    <property type="component" value="Unassembled WGS sequence"/>
</dbReference>
<name>A0ABD0M3C2_9CAEN</name>
<evidence type="ECO:0000313" key="2">
    <source>
        <dbReference type="Proteomes" id="UP001519460"/>
    </source>
</evidence>
<evidence type="ECO:0000313" key="1">
    <source>
        <dbReference type="EMBL" id="KAK7505858.1"/>
    </source>
</evidence>
<organism evidence="1 2">
    <name type="scientific">Batillaria attramentaria</name>
    <dbReference type="NCBI Taxonomy" id="370345"/>
    <lineage>
        <taxon>Eukaryota</taxon>
        <taxon>Metazoa</taxon>
        <taxon>Spiralia</taxon>
        <taxon>Lophotrochozoa</taxon>
        <taxon>Mollusca</taxon>
        <taxon>Gastropoda</taxon>
        <taxon>Caenogastropoda</taxon>
        <taxon>Sorbeoconcha</taxon>
        <taxon>Cerithioidea</taxon>
        <taxon>Batillariidae</taxon>
        <taxon>Batillaria</taxon>
    </lineage>
</organism>
<dbReference type="PROSITE" id="PS51257">
    <property type="entry name" value="PROKAR_LIPOPROTEIN"/>
    <property type="match status" value="1"/>
</dbReference>
<protein>
    <submittedName>
        <fullName evidence="1">Uncharacterized protein</fullName>
    </submittedName>
</protein>